<evidence type="ECO:0000259" key="12">
    <source>
        <dbReference type="PROSITE" id="PS52002"/>
    </source>
</evidence>
<evidence type="ECO:0000256" key="1">
    <source>
        <dbReference type="ARBA" id="ARBA00004123"/>
    </source>
</evidence>
<accession>A0ABR2L6L2</accession>
<proteinExistence type="inferred from homology"/>
<keyword evidence="9 11" id="KW-0539">Nucleus</keyword>
<keyword evidence="8 11" id="KW-0508">mRNA splicing</keyword>
<dbReference type="InterPro" id="IPR010920">
    <property type="entry name" value="LSM_dom_sf"/>
</dbReference>
<evidence type="ECO:0000256" key="3">
    <source>
        <dbReference type="ARBA" id="ARBA00006850"/>
    </source>
</evidence>
<name>A0ABR2L6L2_9EUKA</name>
<dbReference type="InterPro" id="IPR001163">
    <property type="entry name" value="Sm_dom_euk/arc"/>
</dbReference>
<dbReference type="CDD" id="cd01718">
    <property type="entry name" value="Sm_E"/>
    <property type="match status" value="1"/>
</dbReference>
<keyword evidence="5 11" id="KW-0507">mRNA processing</keyword>
<evidence type="ECO:0000256" key="2">
    <source>
        <dbReference type="ARBA" id="ARBA00004496"/>
    </source>
</evidence>
<dbReference type="Proteomes" id="UP001470230">
    <property type="component" value="Unassembled WGS sequence"/>
</dbReference>
<keyword evidence="10 11" id="KW-0687">Ribonucleoprotein</keyword>
<dbReference type="Pfam" id="PF01423">
    <property type="entry name" value="LSM"/>
    <property type="match status" value="1"/>
</dbReference>
<evidence type="ECO:0000256" key="6">
    <source>
        <dbReference type="ARBA" id="ARBA00022728"/>
    </source>
</evidence>
<dbReference type="InterPro" id="IPR047575">
    <property type="entry name" value="Sm"/>
</dbReference>
<evidence type="ECO:0000313" key="14">
    <source>
        <dbReference type="Proteomes" id="UP001470230"/>
    </source>
</evidence>
<dbReference type="Gene3D" id="2.30.30.100">
    <property type="match status" value="1"/>
</dbReference>
<dbReference type="EMBL" id="JAPFFF010000001">
    <property type="protein sequence ID" value="KAK8898872.1"/>
    <property type="molecule type" value="Genomic_DNA"/>
</dbReference>
<organism evidence="13 14">
    <name type="scientific">Tritrichomonas musculus</name>
    <dbReference type="NCBI Taxonomy" id="1915356"/>
    <lineage>
        <taxon>Eukaryota</taxon>
        <taxon>Metamonada</taxon>
        <taxon>Parabasalia</taxon>
        <taxon>Tritrichomonadida</taxon>
        <taxon>Tritrichomonadidae</taxon>
        <taxon>Tritrichomonas</taxon>
    </lineage>
</organism>
<feature type="domain" description="Sm" evidence="12">
    <location>
        <begin position="15"/>
        <end position="89"/>
    </location>
</feature>
<dbReference type="PANTHER" id="PTHR11193">
    <property type="entry name" value="SMALL NUCLEAR RIBONUCLEOPROTEIN E"/>
    <property type="match status" value="1"/>
</dbReference>
<keyword evidence="7 11" id="KW-0694">RNA-binding</keyword>
<reference evidence="13 14" key="1">
    <citation type="submission" date="2024-04" db="EMBL/GenBank/DDBJ databases">
        <title>Tritrichomonas musculus Genome.</title>
        <authorList>
            <person name="Alves-Ferreira E."/>
            <person name="Grigg M."/>
            <person name="Lorenzi H."/>
            <person name="Galac M."/>
        </authorList>
    </citation>
    <scope>NUCLEOTIDE SEQUENCE [LARGE SCALE GENOMIC DNA]</scope>
    <source>
        <strain evidence="13 14">EAF2021</strain>
    </source>
</reference>
<comment type="function">
    <text evidence="11">Plays a role in pre-mRNA splicing as a core component of the spliceosomal U1, U2, U4 and U5 small nuclear ribonucleoproteins (snRNPs), the building blocks of the spliceosome.</text>
</comment>
<evidence type="ECO:0000256" key="9">
    <source>
        <dbReference type="ARBA" id="ARBA00023242"/>
    </source>
</evidence>
<comment type="similarity">
    <text evidence="3 11">Belongs to the snRNP Sm proteins family.</text>
</comment>
<keyword evidence="14" id="KW-1185">Reference proteome</keyword>
<comment type="caution">
    <text evidence="13">The sequence shown here is derived from an EMBL/GenBank/DDBJ whole genome shotgun (WGS) entry which is preliminary data.</text>
</comment>
<evidence type="ECO:0000313" key="13">
    <source>
        <dbReference type="EMBL" id="KAK8898872.1"/>
    </source>
</evidence>
<comment type="subcellular location">
    <subcellularLocation>
        <location evidence="2">Cytoplasm</location>
    </subcellularLocation>
    <subcellularLocation>
        <location evidence="1 11">Nucleus</location>
    </subcellularLocation>
</comment>
<dbReference type="InterPro" id="IPR027078">
    <property type="entry name" value="snRNP-E"/>
</dbReference>
<evidence type="ECO:0000256" key="8">
    <source>
        <dbReference type="ARBA" id="ARBA00023187"/>
    </source>
</evidence>
<evidence type="ECO:0000256" key="5">
    <source>
        <dbReference type="ARBA" id="ARBA00022664"/>
    </source>
</evidence>
<evidence type="ECO:0000256" key="4">
    <source>
        <dbReference type="ARBA" id="ARBA00022490"/>
    </source>
</evidence>
<gene>
    <name evidence="13" type="ORF">M9Y10_001164</name>
</gene>
<evidence type="ECO:0000256" key="11">
    <source>
        <dbReference type="RuleBase" id="RU365053"/>
    </source>
</evidence>
<dbReference type="PROSITE" id="PS52002">
    <property type="entry name" value="SM"/>
    <property type="match status" value="1"/>
</dbReference>
<dbReference type="SUPFAM" id="SSF50182">
    <property type="entry name" value="Sm-like ribonucleoproteins"/>
    <property type="match status" value="1"/>
</dbReference>
<evidence type="ECO:0000256" key="7">
    <source>
        <dbReference type="ARBA" id="ARBA00022884"/>
    </source>
</evidence>
<keyword evidence="6 11" id="KW-0747">Spliceosome</keyword>
<dbReference type="SMART" id="SM00651">
    <property type="entry name" value="Sm"/>
    <property type="match status" value="1"/>
</dbReference>
<sequence length="92" mass="10492">MYHGLDIRKPLEPPLHVLFGYLKEGQRIRIYINQNNKMIMEGTIQGFDEFMNIVLGDAIEIYSDGKSLELGTTMLRGECVGIIHTIDSSNYD</sequence>
<evidence type="ECO:0000256" key="10">
    <source>
        <dbReference type="ARBA" id="ARBA00023274"/>
    </source>
</evidence>
<protein>
    <recommendedName>
        <fullName evidence="11">Small nuclear ribonucleoprotein E</fullName>
        <shortName evidence="11">snRNP-E</shortName>
    </recommendedName>
    <alternativeName>
        <fullName evidence="11">Sm protein E</fullName>
    </alternativeName>
</protein>
<keyword evidence="4" id="KW-0963">Cytoplasm</keyword>